<dbReference type="PANTHER" id="PTHR22777:SF32">
    <property type="entry name" value="UPF0053 INNER MEMBRANE PROTEIN YFJD"/>
    <property type="match status" value="1"/>
</dbReference>
<dbReference type="InterPro" id="IPR044751">
    <property type="entry name" value="Ion_transp-like_CBS"/>
</dbReference>
<feature type="domain" description="CNNM transmembrane" evidence="13">
    <location>
        <begin position="15"/>
        <end position="201"/>
    </location>
</feature>
<dbReference type="InterPro" id="IPR016169">
    <property type="entry name" value="FAD-bd_PCMH_sub2"/>
</dbReference>
<dbReference type="SMART" id="SM00116">
    <property type="entry name" value="CBS"/>
    <property type="match status" value="2"/>
</dbReference>
<evidence type="ECO:0000256" key="6">
    <source>
        <dbReference type="ARBA" id="ARBA00022989"/>
    </source>
</evidence>
<evidence type="ECO:0000313" key="15">
    <source>
        <dbReference type="Proteomes" id="UP001497527"/>
    </source>
</evidence>
<dbReference type="Pfam" id="PF01595">
    <property type="entry name" value="CNNM"/>
    <property type="match status" value="1"/>
</dbReference>
<feature type="transmembrane region" description="Helical" evidence="11">
    <location>
        <begin position="149"/>
        <end position="169"/>
    </location>
</feature>
<reference evidence="14 15" key="1">
    <citation type="submission" date="2024-05" db="EMBL/GenBank/DDBJ databases">
        <authorList>
            <person name="Duchaud E."/>
        </authorList>
    </citation>
    <scope>NUCLEOTIDE SEQUENCE [LARGE SCALE GENOMIC DNA]</scope>
    <source>
        <strain evidence="14">Ena-SAMPLE-TAB-13-05-2024-13:56:06:370-140308</strain>
    </source>
</reference>
<comment type="caution">
    <text evidence="14">The sequence shown here is derived from an EMBL/GenBank/DDBJ whole genome shotgun (WGS) entry which is preliminary data.</text>
</comment>
<feature type="transmembrane region" description="Helical" evidence="11">
    <location>
        <begin position="12"/>
        <end position="36"/>
    </location>
</feature>
<evidence type="ECO:0000256" key="10">
    <source>
        <dbReference type="PROSITE-ProRule" id="PRU01193"/>
    </source>
</evidence>
<evidence type="ECO:0000256" key="2">
    <source>
        <dbReference type="ARBA" id="ARBA00006337"/>
    </source>
</evidence>
<evidence type="ECO:0000256" key="4">
    <source>
        <dbReference type="ARBA" id="ARBA00022692"/>
    </source>
</evidence>
<dbReference type="SMART" id="SM01091">
    <property type="entry name" value="CorC_HlyC"/>
    <property type="match status" value="1"/>
</dbReference>
<gene>
    <name evidence="14" type="ORF">T190423A01A_50110</name>
</gene>
<keyword evidence="3" id="KW-1003">Cell membrane</keyword>
<feature type="transmembrane region" description="Helical" evidence="11">
    <location>
        <begin position="74"/>
        <end position="96"/>
    </location>
</feature>
<dbReference type="Pfam" id="PF00571">
    <property type="entry name" value="CBS"/>
    <property type="match status" value="2"/>
</dbReference>
<dbReference type="Gene3D" id="3.10.580.10">
    <property type="entry name" value="CBS-domain"/>
    <property type="match status" value="1"/>
</dbReference>
<dbReference type="SUPFAM" id="SSF56176">
    <property type="entry name" value="FAD-binding/transporter-associated domain-like"/>
    <property type="match status" value="1"/>
</dbReference>
<evidence type="ECO:0000256" key="9">
    <source>
        <dbReference type="PROSITE-ProRule" id="PRU00703"/>
    </source>
</evidence>
<protein>
    <submittedName>
        <fullName evidence="14">Hemolysin</fullName>
    </submittedName>
</protein>
<evidence type="ECO:0000259" key="12">
    <source>
        <dbReference type="PROSITE" id="PS51371"/>
    </source>
</evidence>
<dbReference type="Proteomes" id="UP001497527">
    <property type="component" value="Unassembled WGS sequence"/>
</dbReference>
<organism evidence="14 15">
    <name type="scientific">Tenacibaculum polynesiense</name>
    <dbReference type="NCBI Taxonomy" id="3137857"/>
    <lineage>
        <taxon>Bacteria</taxon>
        <taxon>Pseudomonadati</taxon>
        <taxon>Bacteroidota</taxon>
        <taxon>Flavobacteriia</taxon>
        <taxon>Flavobacteriales</taxon>
        <taxon>Flavobacteriaceae</taxon>
        <taxon>Tenacibaculum</taxon>
    </lineage>
</organism>
<keyword evidence="7 9" id="KW-0129">CBS domain</keyword>
<keyword evidence="5" id="KW-0677">Repeat</keyword>
<proteinExistence type="inferred from homology"/>
<evidence type="ECO:0000256" key="5">
    <source>
        <dbReference type="ARBA" id="ARBA00022737"/>
    </source>
</evidence>
<name>A0ABP1F6B5_9FLAO</name>
<dbReference type="NCBIfam" id="TIGR03520">
    <property type="entry name" value="GldE"/>
    <property type="match status" value="1"/>
</dbReference>
<dbReference type="InterPro" id="IPR046342">
    <property type="entry name" value="CBS_dom_sf"/>
</dbReference>
<feature type="domain" description="CBS" evidence="12">
    <location>
        <begin position="220"/>
        <end position="282"/>
    </location>
</feature>
<evidence type="ECO:0000256" key="3">
    <source>
        <dbReference type="ARBA" id="ARBA00022475"/>
    </source>
</evidence>
<feature type="domain" description="CBS" evidence="12">
    <location>
        <begin position="283"/>
        <end position="340"/>
    </location>
</feature>
<feature type="transmembrane region" description="Helical" evidence="11">
    <location>
        <begin position="108"/>
        <end position="128"/>
    </location>
</feature>
<dbReference type="InterPro" id="IPR000644">
    <property type="entry name" value="CBS_dom"/>
</dbReference>
<dbReference type="PROSITE" id="PS51846">
    <property type="entry name" value="CNNM"/>
    <property type="match status" value="1"/>
</dbReference>
<dbReference type="PANTHER" id="PTHR22777">
    <property type="entry name" value="HEMOLYSIN-RELATED"/>
    <property type="match status" value="1"/>
</dbReference>
<dbReference type="InterPro" id="IPR005170">
    <property type="entry name" value="Transptr-assoc_dom"/>
</dbReference>
<evidence type="ECO:0000256" key="1">
    <source>
        <dbReference type="ARBA" id="ARBA00004651"/>
    </source>
</evidence>
<comment type="subcellular location">
    <subcellularLocation>
        <location evidence="1">Cell membrane</location>
        <topology evidence="1">Multi-pass membrane protein</topology>
    </subcellularLocation>
</comment>
<evidence type="ECO:0000313" key="14">
    <source>
        <dbReference type="EMBL" id="CAL2103862.1"/>
    </source>
</evidence>
<keyword evidence="4 10" id="KW-0812">Transmembrane</keyword>
<evidence type="ECO:0000256" key="7">
    <source>
        <dbReference type="ARBA" id="ARBA00023122"/>
    </source>
</evidence>
<dbReference type="Pfam" id="PF03471">
    <property type="entry name" value="CorC_HlyC"/>
    <property type="match status" value="1"/>
</dbReference>
<sequence length="432" mass="48482">MEPDPESLQFILLSIDSLTILNCVALTLLLISSALVSGAEVAFFSISQTELDEVAEKTKGKSTVVRLLENPKKLLGTILITNNFINILIVLLFATLGEVFFAGLSDKVKLFIEVGLVTFLILLFGEVLPKVYATRKSLQFAGFMSKPILVLNTFLTPLSSVLIRLTSIIENRLGNRNNNLSVERLSQALELTSEDATTKDEQKILEGIVTFGNTETVQIMKPRTDVCAISDDTSFAEVLSIILANGYSRNPVYHESIDNIKGVLYAKDLLAHLNKKNFKWQSLIRESFFVPENKKLDDLLSEFQEKKMHLAIVVDEYGGTSGIVTLEDVIEEIVGDINDEFDDDDLSYSKLDENNFIFEGKITVKDFCRVLEEDEEKFEDDKGESETLAGFILEVSGKFPKKGEKINYNQYTFTIEVVDKKRIKQVKVTRNA</sequence>
<comment type="similarity">
    <text evidence="2">Belongs to the UPF0053 family.</text>
</comment>
<dbReference type="CDD" id="cd04590">
    <property type="entry name" value="CBS_pair_CorC_HlyC_assoc"/>
    <property type="match status" value="1"/>
</dbReference>
<evidence type="ECO:0000256" key="8">
    <source>
        <dbReference type="ARBA" id="ARBA00023136"/>
    </source>
</evidence>
<dbReference type="Gene3D" id="3.30.465.10">
    <property type="match status" value="1"/>
</dbReference>
<dbReference type="InterPro" id="IPR002550">
    <property type="entry name" value="CNNM"/>
</dbReference>
<keyword evidence="15" id="KW-1185">Reference proteome</keyword>
<evidence type="ECO:0000256" key="11">
    <source>
        <dbReference type="SAM" id="Phobius"/>
    </source>
</evidence>
<keyword evidence="8 10" id="KW-0472">Membrane</keyword>
<dbReference type="PROSITE" id="PS51371">
    <property type="entry name" value="CBS"/>
    <property type="match status" value="2"/>
</dbReference>
<dbReference type="SUPFAM" id="SSF54631">
    <property type="entry name" value="CBS-domain pair"/>
    <property type="match status" value="1"/>
</dbReference>
<dbReference type="InterPro" id="IPR019862">
    <property type="entry name" value="Motility-assoc_prot_GldE"/>
</dbReference>
<evidence type="ECO:0000259" key="13">
    <source>
        <dbReference type="PROSITE" id="PS51846"/>
    </source>
</evidence>
<dbReference type="RefSeq" id="WP_348718188.1">
    <property type="nucleotide sequence ID" value="NZ_CAXJIO010000014.1"/>
</dbReference>
<keyword evidence="6 10" id="KW-1133">Transmembrane helix</keyword>
<accession>A0ABP1F6B5</accession>
<dbReference type="InterPro" id="IPR036318">
    <property type="entry name" value="FAD-bd_PCMH-like_sf"/>
</dbReference>
<dbReference type="EMBL" id="CAXJIO010000014">
    <property type="protein sequence ID" value="CAL2103862.1"/>
    <property type="molecule type" value="Genomic_DNA"/>
</dbReference>